<dbReference type="Gene3D" id="3.30.200.20">
    <property type="entry name" value="Phosphorylase Kinase, domain 1"/>
    <property type="match status" value="1"/>
</dbReference>
<gene>
    <name evidence="2" type="ORF">PHYPA_023291</name>
</gene>
<dbReference type="InParanoid" id="A0A2K1J1J3"/>
<dbReference type="InterPro" id="IPR000719">
    <property type="entry name" value="Prot_kinase_dom"/>
</dbReference>
<dbReference type="EnsemblPlants" id="Pp3c18_18616V3.1">
    <property type="protein sequence ID" value="PAC:32982926.CDS.1"/>
    <property type="gene ID" value="Pp3c18_18616"/>
</dbReference>
<evidence type="ECO:0000313" key="2">
    <source>
        <dbReference type="EMBL" id="PNR35391.1"/>
    </source>
</evidence>
<feature type="domain" description="Protein kinase" evidence="1">
    <location>
        <begin position="95"/>
        <end position="178"/>
    </location>
</feature>
<proteinExistence type="predicted"/>
<dbReference type="PROSITE" id="PS50011">
    <property type="entry name" value="PROTEIN_KINASE_DOM"/>
    <property type="match status" value="1"/>
</dbReference>
<sequence length="178" mass="21135">MIISPFHAIVFKTLLLLKLYPNKFEDITSATFNVATYYEVDDDVKFLHEKMIHLNREEDFEYYGLAKHLLQRLEDLCIKDEEWNDLKLSSDMKSLEIIKSISNRSFEVVYESKWFGVLYAIKKMDVALNKFFKREVSILANLCHPNLITYYFALKDNVNKSGESFEIIVKKDYLYMEI</sequence>
<keyword evidence="4" id="KW-1185">Reference proteome</keyword>
<evidence type="ECO:0000313" key="4">
    <source>
        <dbReference type="Proteomes" id="UP000006727"/>
    </source>
</evidence>
<protein>
    <recommendedName>
        <fullName evidence="1">Protein kinase domain-containing protein</fullName>
    </recommendedName>
</protein>
<name>A0A2K1J1J3_PHYPA</name>
<dbReference type="InterPro" id="IPR011009">
    <property type="entry name" value="Kinase-like_dom_sf"/>
</dbReference>
<dbReference type="Gramene" id="Pp3c18_18616V3.1">
    <property type="protein sequence ID" value="PAC:32982926.CDS.1"/>
    <property type="gene ID" value="Pp3c18_18616"/>
</dbReference>
<reference evidence="2 4" key="2">
    <citation type="journal article" date="2018" name="Plant J.">
        <title>The Physcomitrella patens chromosome-scale assembly reveals moss genome structure and evolution.</title>
        <authorList>
            <person name="Lang D."/>
            <person name="Ullrich K.K."/>
            <person name="Murat F."/>
            <person name="Fuchs J."/>
            <person name="Jenkins J."/>
            <person name="Haas F.B."/>
            <person name="Piednoel M."/>
            <person name="Gundlach H."/>
            <person name="Van Bel M."/>
            <person name="Meyberg R."/>
            <person name="Vives C."/>
            <person name="Morata J."/>
            <person name="Symeonidi A."/>
            <person name="Hiss M."/>
            <person name="Muchero W."/>
            <person name="Kamisugi Y."/>
            <person name="Saleh O."/>
            <person name="Blanc G."/>
            <person name="Decker E.L."/>
            <person name="van Gessel N."/>
            <person name="Grimwood J."/>
            <person name="Hayes R.D."/>
            <person name="Graham S.W."/>
            <person name="Gunter L.E."/>
            <person name="McDaniel S.F."/>
            <person name="Hoernstein S.N.W."/>
            <person name="Larsson A."/>
            <person name="Li F.W."/>
            <person name="Perroud P.F."/>
            <person name="Phillips J."/>
            <person name="Ranjan P."/>
            <person name="Rokshar D.S."/>
            <person name="Rothfels C.J."/>
            <person name="Schneider L."/>
            <person name="Shu S."/>
            <person name="Stevenson D.W."/>
            <person name="Thummler F."/>
            <person name="Tillich M."/>
            <person name="Villarreal Aguilar J.C."/>
            <person name="Widiez T."/>
            <person name="Wong G.K."/>
            <person name="Wymore A."/>
            <person name="Zhang Y."/>
            <person name="Zimmer A.D."/>
            <person name="Quatrano R.S."/>
            <person name="Mayer K.F.X."/>
            <person name="Goodstein D."/>
            <person name="Casacuberta J.M."/>
            <person name="Vandepoele K."/>
            <person name="Reski R."/>
            <person name="Cuming A.C."/>
            <person name="Tuskan G.A."/>
            <person name="Maumus F."/>
            <person name="Salse J."/>
            <person name="Schmutz J."/>
            <person name="Rensing S.A."/>
        </authorList>
    </citation>
    <scope>NUCLEOTIDE SEQUENCE [LARGE SCALE GENOMIC DNA]</scope>
    <source>
        <strain evidence="3 4">cv. Gransden 2004</strain>
    </source>
</reference>
<dbReference type="AlphaFoldDB" id="A0A2K1J1J3"/>
<evidence type="ECO:0000313" key="3">
    <source>
        <dbReference type="EnsemblPlants" id="PAC:32982926.CDS.1"/>
    </source>
</evidence>
<dbReference type="GO" id="GO:0004672">
    <property type="term" value="F:protein kinase activity"/>
    <property type="evidence" value="ECO:0007669"/>
    <property type="project" value="InterPro"/>
</dbReference>
<dbReference type="Proteomes" id="UP000006727">
    <property type="component" value="Chromosome 18"/>
</dbReference>
<organism evidence="2">
    <name type="scientific">Physcomitrium patens</name>
    <name type="common">Spreading-leaved earth moss</name>
    <name type="synonym">Physcomitrella patens</name>
    <dbReference type="NCBI Taxonomy" id="3218"/>
    <lineage>
        <taxon>Eukaryota</taxon>
        <taxon>Viridiplantae</taxon>
        <taxon>Streptophyta</taxon>
        <taxon>Embryophyta</taxon>
        <taxon>Bryophyta</taxon>
        <taxon>Bryophytina</taxon>
        <taxon>Bryopsida</taxon>
        <taxon>Funariidae</taxon>
        <taxon>Funariales</taxon>
        <taxon>Funariaceae</taxon>
        <taxon>Physcomitrium</taxon>
    </lineage>
</organism>
<reference evidence="2 4" key="1">
    <citation type="journal article" date="2008" name="Science">
        <title>The Physcomitrella genome reveals evolutionary insights into the conquest of land by plants.</title>
        <authorList>
            <person name="Rensing S."/>
            <person name="Lang D."/>
            <person name="Zimmer A."/>
            <person name="Terry A."/>
            <person name="Salamov A."/>
            <person name="Shapiro H."/>
            <person name="Nishiyama T."/>
            <person name="Perroud P.-F."/>
            <person name="Lindquist E."/>
            <person name="Kamisugi Y."/>
            <person name="Tanahashi T."/>
            <person name="Sakakibara K."/>
            <person name="Fujita T."/>
            <person name="Oishi K."/>
            <person name="Shin-I T."/>
            <person name="Kuroki Y."/>
            <person name="Toyoda A."/>
            <person name="Suzuki Y."/>
            <person name="Hashimoto A."/>
            <person name="Yamaguchi K."/>
            <person name="Sugano A."/>
            <person name="Kohara Y."/>
            <person name="Fujiyama A."/>
            <person name="Anterola A."/>
            <person name="Aoki S."/>
            <person name="Ashton N."/>
            <person name="Barbazuk W.B."/>
            <person name="Barker E."/>
            <person name="Bennetzen J."/>
            <person name="Bezanilla M."/>
            <person name="Blankenship R."/>
            <person name="Cho S.H."/>
            <person name="Dutcher S."/>
            <person name="Estelle M."/>
            <person name="Fawcett J.A."/>
            <person name="Gundlach H."/>
            <person name="Hanada K."/>
            <person name="Heyl A."/>
            <person name="Hicks K.A."/>
            <person name="Hugh J."/>
            <person name="Lohr M."/>
            <person name="Mayer K."/>
            <person name="Melkozernov A."/>
            <person name="Murata T."/>
            <person name="Nelson D."/>
            <person name="Pils B."/>
            <person name="Prigge M."/>
            <person name="Reiss B."/>
            <person name="Renner T."/>
            <person name="Rombauts S."/>
            <person name="Rushton P."/>
            <person name="Sanderfoot A."/>
            <person name="Schween G."/>
            <person name="Shiu S.-H."/>
            <person name="Stueber K."/>
            <person name="Theodoulou F.L."/>
            <person name="Tu H."/>
            <person name="Van de Peer Y."/>
            <person name="Verrier P.J."/>
            <person name="Waters E."/>
            <person name="Wood A."/>
            <person name="Yang L."/>
            <person name="Cove D."/>
            <person name="Cuming A."/>
            <person name="Hasebe M."/>
            <person name="Lucas S."/>
            <person name="Mishler D.B."/>
            <person name="Reski R."/>
            <person name="Grigoriev I."/>
            <person name="Quatrano R.S."/>
            <person name="Boore J.L."/>
        </authorList>
    </citation>
    <scope>NUCLEOTIDE SEQUENCE [LARGE SCALE GENOMIC DNA]</scope>
    <source>
        <strain evidence="3 4">cv. Gransden 2004</strain>
    </source>
</reference>
<reference evidence="3" key="3">
    <citation type="submission" date="2020-12" db="UniProtKB">
        <authorList>
            <consortium name="EnsemblPlants"/>
        </authorList>
    </citation>
    <scope>IDENTIFICATION</scope>
</reference>
<accession>A0A2K1J1J3</accession>
<dbReference type="SUPFAM" id="SSF56112">
    <property type="entry name" value="Protein kinase-like (PK-like)"/>
    <property type="match status" value="1"/>
</dbReference>
<dbReference type="EMBL" id="ABEU02000018">
    <property type="protein sequence ID" value="PNR35391.1"/>
    <property type="molecule type" value="Genomic_DNA"/>
</dbReference>
<evidence type="ECO:0000259" key="1">
    <source>
        <dbReference type="PROSITE" id="PS50011"/>
    </source>
</evidence>
<dbReference type="GO" id="GO:0005524">
    <property type="term" value="F:ATP binding"/>
    <property type="evidence" value="ECO:0007669"/>
    <property type="project" value="InterPro"/>
</dbReference>